<dbReference type="Proteomes" id="UP001055439">
    <property type="component" value="Chromosome 4"/>
</dbReference>
<keyword evidence="3" id="KW-1185">Reference proteome</keyword>
<dbReference type="EMBL" id="CP097506">
    <property type="protein sequence ID" value="URD95934.1"/>
    <property type="molecule type" value="Genomic_DNA"/>
</dbReference>
<dbReference type="PANTHER" id="PTHR33294">
    <property type="entry name" value="AWPM-19-LIKE FAMILY PROTEIN"/>
    <property type="match status" value="1"/>
</dbReference>
<gene>
    <name evidence="2" type="ORF">MUK42_34590</name>
</gene>
<sequence length="205" mass="21663">MLPWPDKQGTKPGWQAPPPLYISSSSSSGGSVIDPSITLIIFHLAMADEGMKSVASLLLLLNFCMYVIVASIGGWALNFAIDHGFTIGSGLALPAHFSPVYFPMGNQATGFFVIFALIAGVVGAAAAIAGIQHARRWNNDSLPSAASSAVIAWGLTLLAMGLACKEIHLEGRNTRLRTMEAFLIILSATQLVYILAIHGGLSGRR</sequence>
<feature type="transmembrane region" description="Helical" evidence="1">
    <location>
        <begin position="20"/>
        <end position="45"/>
    </location>
</feature>
<dbReference type="InterPro" id="IPR008390">
    <property type="entry name" value="AWPM-19"/>
</dbReference>
<name>A0A9E7FHB5_9LILI</name>
<keyword evidence="1" id="KW-0472">Membrane</keyword>
<dbReference type="Pfam" id="PF05512">
    <property type="entry name" value="AWPM-19"/>
    <property type="match status" value="1"/>
</dbReference>
<dbReference type="AlphaFoldDB" id="A0A9E7FHB5"/>
<keyword evidence="1" id="KW-0812">Transmembrane</keyword>
<proteinExistence type="predicted"/>
<reference evidence="2" key="1">
    <citation type="submission" date="2022-05" db="EMBL/GenBank/DDBJ databases">
        <title>The Musa troglodytarum L. genome provides insights into the mechanism of non-climacteric behaviour and enrichment of carotenoids.</title>
        <authorList>
            <person name="Wang J."/>
        </authorList>
    </citation>
    <scope>NUCLEOTIDE SEQUENCE</scope>
    <source>
        <tissue evidence="2">Leaf</tissue>
    </source>
</reference>
<evidence type="ECO:0000313" key="2">
    <source>
        <dbReference type="EMBL" id="URD95934.1"/>
    </source>
</evidence>
<dbReference type="OrthoDB" id="631515at2759"/>
<accession>A0A9E7FHB5</accession>
<protein>
    <submittedName>
        <fullName evidence="2">AWPM-19-like membrane family protein</fullName>
    </submittedName>
</protein>
<keyword evidence="1" id="KW-1133">Transmembrane helix</keyword>
<organism evidence="2 3">
    <name type="scientific">Musa troglodytarum</name>
    <name type="common">fe'i banana</name>
    <dbReference type="NCBI Taxonomy" id="320322"/>
    <lineage>
        <taxon>Eukaryota</taxon>
        <taxon>Viridiplantae</taxon>
        <taxon>Streptophyta</taxon>
        <taxon>Embryophyta</taxon>
        <taxon>Tracheophyta</taxon>
        <taxon>Spermatophyta</taxon>
        <taxon>Magnoliopsida</taxon>
        <taxon>Liliopsida</taxon>
        <taxon>Zingiberales</taxon>
        <taxon>Musaceae</taxon>
        <taxon>Musa</taxon>
    </lineage>
</organism>
<dbReference type="PANTHER" id="PTHR33294:SF6">
    <property type="entry name" value="AWPM-19-LIKE FAMILY PROTEIN"/>
    <property type="match status" value="1"/>
</dbReference>
<feature type="transmembrane region" description="Helical" evidence="1">
    <location>
        <begin position="57"/>
        <end position="77"/>
    </location>
</feature>
<evidence type="ECO:0000256" key="1">
    <source>
        <dbReference type="SAM" id="Phobius"/>
    </source>
</evidence>
<feature type="transmembrane region" description="Helical" evidence="1">
    <location>
        <begin position="109"/>
        <end position="131"/>
    </location>
</feature>
<evidence type="ECO:0000313" key="3">
    <source>
        <dbReference type="Proteomes" id="UP001055439"/>
    </source>
</evidence>
<feature type="transmembrane region" description="Helical" evidence="1">
    <location>
        <begin position="151"/>
        <end position="169"/>
    </location>
</feature>
<feature type="transmembrane region" description="Helical" evidence="1">
    <location>
        <begin position="181"/>
        <end position="201"/>
    </location>
</feature>